<dbReference type="AlphaFoldDB" id="Q6Z364"/>
<protein>
    <submittedName>
        <fullName evidence="1">Uncharacterized protein</fullName>
    </submittedName>
</protein>
<reference evidence="2" key="1">
    <citation type="journal article" date="2005" name="Nature">
        <title>The map-based sequence of the rice genome.</title>
        <authorList>
            <consortium name="International rice genome sequencing project (IRGSP)"/>
            <person name="Matsumoto T."/>
            <person name="Wu J."/>
            <person name="Kanamori H."/>
            <person name="Katayose Y."/>
            <person name="Fujisawa M."/>
            <person name="Namiki N."/>
            <person name="Mizuno H."/>
            <person name="Yamamoto K."/>
            <person name="Antonio B.A."/>
            <person name="Baba T."/>
            <person name="Sakata K."/>
            <person name="Nagamura Y."/>
            <person name="Aoki H."/>
            <person name="Arikawa K."/>
            <person name="Arita K."/>
            <person name="Bito T."/>
            <person name="Chiden Y."/>
            <person name="Fujitsuka N."/>
            <person name="Fukunaka R."/>
            <person name="Hamada M."/>
            <person name="Harada C."/>
            <person name="Hayashi A."/>
            <person name="Hijishita S."/>
            <person name="Honda M."/>
            <person name="Hosokawa S."/>
            <person name="Ichikawa Y."/>
            <person name="Idonuma A."/>
            <person name="Iijima M."/>
            <person name="Ikeda M."/>
            <person name="Ikeno M."/>
            <person name="Ito K."/>
            <person name="Ito S."/>
            <person name="Ito T."/>
            <person name="Ito Y."/>
            <person name="Ito Y."/>
            <person name="Iwabuchi A."/>
            <person name="Kamiya K."/>
            <person name="Karasawa W."/>
            <person name="Kurita K."/>
            <person name="Katagiri S."/>
            <person name="Kikuta A."/>
            <person name="Kobayashi H."/>
            <person name="Kobayashi N."/>
            <person name="Machita K."/>
            <person name="Maehara T."/>
            <person name="Masukawa M."/>
            <person name="Mizubayashi T."/>
            <person name="Mukai Y."/>
            <person name="Nagasaki H."/>
            <person name="Nagata Y."/>
            <person name="Naito S."/>
            <person name="Nakashima M."/>
            <person name="Nakama Y."/>
            <person name="Nakamichi Y."/>
            <person name="Nakamura M."/>
            <person name="Meguro A."/>
            <person name="Negishi M."/>
            <person name="Ohta I."/>
            <person name="Ohta T."/>
            <person name="Okamoto M."/>
            <person name="Ono N."/>
            <person name="Saji S."/>
            <person name="Sakaguchi M."/>
            <person name="Sakai K."/>
            <person name="Shibata M."/>
            <person name="Shimokawa T."/>
            <person name="Song J."/>
            <person name="Takazaki Y."/>
            <person name="Terasawa K."/>
            <person name="Tsugane M."/>
            <person name="Tsuji K."/>
            <person name="Ueda S."/>
            <person name="Waki K."/>
            <person name="Yamagata H."/>
            <person name="Yamamoto M."/>
            <person name="Yamamoto S."/>
            <person name="Yamane H."/>
            <person name="Yoshiki S."/>
            <person name="Yoshihara R."/>
            <person name="Yukawa K."/>
            <person name="Zhong H."/>
            <person name="Yano M."/>
            <person name="Yuan Q."/>
            <person name="Ouyang S."/>
            <person name="Liu J."/>
            <person name="Jones K.M."/>
            <person name="Gansberger K."/>
            <person name="Moffat K."/>
            <person name="Hill J."/>
            <person name="Bera J."/>
            <person name="Fadrosh D."/>
            <person name="Jin S."/>
            <person name="Johri S."/>
            <person name="Kim M."/>
            <person name="Overton L."/>
            <person name="Reardon M."/>
            <person name="Tsitrin T."/>
            <person name="Vuong H."/>
            <person name="Weaver B."/>
            <person name="Ciecko A."/>
            <person name="Tallon L."/>
            <person name="Jackson J."/>
            <person name="Pai G."/>
            <person name="Aken S.V."/>
            <person name="Utterback T."/>
            <person name="Reidmuller S."/>
            <person name="Feldblyum T."/>
            <person name="Hsiao J."/>
            <person name="Zismann V."/>
            <person name="Iobst S."/>
            <person name="de Vazeille A.R."/>
            <person name="Buell C.R."/>
            <person name="Ying K."/>
            <person name="Li Y."/>
            <person name="Lu T."/>
            <person name="Huang Y."/>
            <person name="Zhao Q."/>
            <person name="Feng Q."/>
            <person name="Zhang L."/>
            <person name="Zhu J."/>
            <person name="Weng Q."/>
            <person name="Mu J."/>
            <person name="Lu Y."/>
            <person name="Fan D."/>
            <person name="Liu Y."/>
            <person name="Guan J."/>
            <person name="Zhang Y."/>
            <person name="Yu S."/>
            <person name="Liu X."/>
            <person name="Zhang Y."/>
            <person name="Hong G."/>
            <person name="Han B."/>
            <person name="Choisne N."/>
            <person name="Demange N."/>
            <person name="Orjeda G."/>
            <person name="Samain S."/>
            <person name="Cattolico L."/>
            <person name="Pelletier E."/>
            <person name="Couloux A."/>
            <person name="Segurens B."/>
            <person name="Wincker P."/>
            <person name="D'Hont A."/>
            <person name="Scarpelli C."/>
            <person name="Weissenbach J."/>
            <person name="Salanoubat M."/>
            <person name="Quetier F."/>
            <person name="Yu Y."/>
            <person name="Kim H.R."/>
            <person name="Rambo T."/>
            <person name="Currie J."/>
            <person name="Collura K."/>
            <person name="Luo M."/>
            <person name="Yang T."/>
            <person name="Ammiraju J.S.S."/>
            <person name="Engler F."/>
            <person name="Soderlund C."/>
            <person name="Wing R.A."/>
            <person name="Palmer L.E."/>
            <person name="de la Bastide M."/>
            <person name="Spiegel L."/>
            <person name="Nascimento L."/>
            <person name="Zutavern T."/>
            <person name="O'Shaughnessy A."/>
            <person name="Dike S."/>
            <person name="Dedhia N."/>
            <person name="Preston R."/>
            <person name="Balija V."/>
            <person name="McCombie W.R."/>
            <person name="Chow T."/>
            <person name="Chen H."/>
            <person name="Chung M."/>
            <person name="Chen C."/>
            <person name="Shaw J."/>
            <person name="Wu H."/>
            <person name="Hsiao K."/>
            <person name="Chao Y."/>
            <person name="Chu M."/>
            <person name="Cheng C."/>
            <person name="Hour A."/>
            <person name="Lee P."/>
            <person name="Lin S."/>
            <person name="Lin Y."/>
            <person name="Liou J."/>
            <person name="Liu S."/>
            <person name="Hsing Y."/>
            <person name="Raghuvanshi S."/>
            <person name="Mohanty A."/>
            <person name="Bharti A.K."/>
            <person name="Gaur A."/>
            <person name="Gupta V."/>
            <person name="Kumar D."/>
            <person name="Ravi V."/>
            <person name="Vij S."/>
            <person name="Kapur A."/>
            <person name="Khurana P."/>
            <person name="Khurana P."/>
            <person name="Khurana J.P."/>
            <person name="Tyagi A.K."/>
            <person name="Gaikwad K."/>
            <person name="Singh A."/>
            <person name="Dalal V."/>
            <person name="Srivastava S."/>
            <person name="Dixit A."/>
            <person name="Pal A.K."/>
            <person name="Ghazi I.A."/>
            <person name="Yadav M."/>
            <person name="Pandit A."/>
            <person name="Bhargava A."/>
            <person name="Sureshbabu K."/>
            <person name="Batra K."/>
            <person name="Sharma T.R."/>
            <person name="Mohapatra T."/>
            <person name="Singh N.K."/>
            <person name="Messing J."/>
            <person name="Nelson A.B."/>
            <person name="Fuks G."/>
            <person name="Kavchok S."/>
            <person name="Keizer G."/>
            <person name="Linton E."/>
            <person name="Llaca V."/>
            <person name="Song R."/>
            <person name="Tanyolac B."/>
            <person name="Young S."/>
            <person name="Ho-Il K."/>
            <person name="Hahn J.H."/>
            <person name="Sangsakoo G."/>
            <person name="Vanavichit A."/>
            <person name="de Mattos Luiz.A.T."/>
            <person name="Zimmer P.D."/>
            <person name="Malone G."/>
            <person name="Dellagostin O."/>
            <person name="de Oliveira A.C."/>
            <person name="Bevan M."/>
            <person name="Bancroft I."/>
            <person name="Minx P."/>
            <person name="Cordum H."/>
            <person name="Wilson R."/>
            <person name="Cheng Z."/>
            <person name="Jin W."/>
            <person name="Jiang J."/>
            <person name="Leong S.A."/>
            <person name="Iwama H."/>
            <person name="Gojobori T."/>
            <person name="Itoh T."/>
            <person name="Niimura Y."/>
            <person name="Fujii Y."/>
            <person name="Habara T."/>
            <person name="Sakai H."/>
            <person name="Sato Y."/>
            <person name="Wilson G."/>
            <person name="Kumar K."/>
            <person name="McCouch S."/>
            <person name="Juretic N."/>
            <person name="Hoen D."/>
            <person name="Wright S."/>
            <person name="Bruskiewich R."/>
            <person name="Bureau T."/>
            <person name="Miyao A."/>
            <person name="Hirochika H."/>
            <person name="Nishikawa T."/>
            <person name="Kadowaki K."/>
            <person name="Sugiura M."/>
            <person name="Burr B."/>
            <person name="Sasaki T."/>
        </authorList>
    </citation>
    <scope>NUCLEOTIDE SEQUENCE [LARGE SCALE GENOMIC DNA]</scope>
    <source>
        <strain evidence="2">cv. Nipponbare</strain>
    </source>
</reference>
<dbReference type="EMBL" id="AP005260">
    <property type="protein sequence ID" value="BAC84220.1"/>
    <property type="molecule type" value="Genomic_DNA"/>
</dbReference>
<gene>
    <name evidence="1" type="primary">P0557D09.12</name>
</gene>
<proteinExistence type="predicted"/>
<dbReference type="Proteomes" id="UP000000763">
    <property type="component" value="Chromosome 7"/>
</dbReference>
<accession>Q6Z364</accession>
<evidence type="ECO:0000313" key="2">
    <source>
        <dbReference type="Proteomes" id="UP000000763"/>
    </source>
</evidence>
<name>Q6Z364_ORYSJ</name>
<organism evidence="1 2">
    <name type="scientific">Oryza sativa subsp. japonica</name>
    <name type="common">Rice</name>
    <dbReference type="NCBI Taxonomy" id="39947"/>
    <lineage>
        <taxon>Eukaryota</taxon>
        <taxon>Viridiplantae</taxon>
        <taxon>Streptophyta</taxon>
        <taxon>Embryophyta</taxon>
        <taxon>Tracheophyta</taxon>
        <taxon>Spermatophyta</taxon>
        <taxon>Magnoliopsida</taxon>
        <taxon>Liliopsida</taxon>
        <taxon>Poales</taxon>
        <taxon>Poaceae</taxon>
        <taxon>BOP clade</taxon>
        <taxon>Oryzoideae</taxon>
        <taxon>Oryzeae</taxon>
        <taxon>Oryzinae</taxon>
        <taxon>Oryza</taxon>
        <taxon>Oryza sativa</taxon>
    </lineage>
</organism>
<reference evidence="2" key="2">
    <citation type="journal article" date="2008" name="Nucleic Acids Res.">
        <title>The rice annotation project database (RAP-DB): 2008 update.</title>
        <authorList>
            <consortium name="The rice annotation project (RAP)"/>
        </authorList>
    </citation>
    <scope>GENOME REANNOTATION</scope>
    <source>
        <strain evidence="2">cv. Nipponbare</strain>
    </source>
</reference>
<sequence>MGFASCSVMAPVGLAYGHHHCQRGQPPPDLPLYRLAQLAAAHAINRFRPSILPKWRRISYACNAYSC</sequence>
<evidence type="ECO:0000313" key="1">
    <source>
        <dbReference type="EMBL" id="BAC84220.1"/>
    </source>
</evidence>